<dbReference type="Pfam" id="PF02866">
    <property type="entry name" value="Ldh_1_C"/>
    <property type="match status" value="1"/>
</dbReference>
<reference evidence="10" key="2">
    <citation type="submission" date="2025-08" db="UniProtKB">
        <authorList>
            <consortium name="RefSeq"/>
        </authorList>
    </citation>
    <scope>IDENTIFICATION</scope>
    <source>
        <tissue evidence="10">Tongue muscle</tissue>
    </source>
</reference>
<dbReference type="GeneID" id="110149869"/>
<dbReference type="PIRSF" id="PIRSF000102">
    <property type="entry name" value="Lac_mal_DH"/>
    <property type="match status" value="1"/>
</dbReference>
<dbReference type="Gene3D" id="3.90.110.10">
    <property type="entry name" value="Lactate dehydrogenase/glycoside hydrolase, family 4, C-terminal"/>
    <property type="match status" value="1"/>
</dbReference>
<keyword evidence="5 6" id="KW-0520">NAD</keyword>
<dbReference type="Pfam" id="PF00056">
    <property type="entry name" value="Ldh_1_N"/>
    <property type="match status" value="1"/>
</dbReference>
<comment type="similarity">
    <text evidence="2">Belongs to the LDH/MDH superfamily. LDH family.</text>
</comment>
<keyword evidence="4 6" id="KW-0560">Oxidoreductase</keyword>
<evidence type="ECO:0000256" key="1">
    <source>
        <dbReference type="ARBA" id="ARBA00004843"/>
    </source>
</evidence>
<reference evidence="9" key="1">
    <citation type="journal article" date="2022" name="J. Hered.">
        <title>A De Novo Chromosome-Level Genome Assembly of the White-Tailed Deer, Odocoileus Virginianus.</title>
        <authorList>
            <person name="London E.W."/>
            <person name="Roca A.L."/>
            <person name="Novakofski J.E."/>
            <person name="Mateus-Pinilla N.E."/>
        </authorList>
    </citation>
    <scope>NUCLEOTIDE SEQUENCE [LARGE SCALE GENOMIC DNA]</scope>
</reference>
<organism evidence="9 10">
    <name type="scientific">Odocoileus virginianus</name>
    <name type="common">White-tailed deer</name>
    <dbReference type="NCBI Taxonomy" id="9874"/>
    <lineage>
        <taxon>Eukaryota</taxon>
        <taxon>Metazoa</taxon>
        <taxon>Chordata</taxon>
        <taxon>Craniata</taxon>
        <taxon>Vertebrata</taxon>
        <taxon>Euteleostomi</taxon>
        <taxon>Mammalia</taxon>
        <taxon>Eutheria</taxon>
        <taxon>Laurasiatheria</taxon>
        <taxon>Artiodactyla</taxon>
        <taxon>Ruminantia</taxon>
        <taxon>Pecora</taxon>
        <taxon>Cervidae</taxon>
        <taxon>Odocoileinae</taxon>
        <taxon>Odocoileus</taxon>
    </lineage>
</organism>
<dbReference type="RefSeq" id="XP_070317725.1">
    <property type="nucleotide sequence ID" value="XM_070461624.1"/>
</dbReference>
<proteinExistence type="inferred from homology"/>
<dbReference type="InterPro" id="IPR001557">
    <property type="entry name" value="L-lactate/malate_DH"/>
</dbReference>
<dbReference type="PANTHER" id="PTHR43128">
    <property type="entry name" value="L-2-HYDROXYCARBOXYLATE DEHYDROGENASE (NAD(P)(+))"/>
    <property type="match status" value="1"/>
</dbReference>
<dbReference type="SUPFAM" id="SSF56327">
    <property type="entry name" value="LDH C-terminal domain-like"/>
    <property type="match status" value="1"/>
</dbReference>
<dbReference type="HAMAP" id="MF_00488">
    <property type="entry name" value="Lactate_dehydrog"/>
    <property type="match status" value="1"/>
</dbReference>
<comment type="pathway">
    <text evidence="1 6">Fermentation; pyruvate fermentation to lactate; (S)-lactate from pyruvate: step 1/1.</text>
</comment>
<keyword evidence="9" id="KW-1185">Reference proteome</keyword>
<name>A0ABM4HQ86_ODOVR</name>
<dbReference type="CDD" id="cd05293">
    <property type="entry name" value="LDH_1"/>
    <property type="match status" value="1"/>
</dbReference>
<dbReference type="InterPro" id="IPR011304">
    <property type="entry name" value="L-lactate_DH"/>
</dbReference>
<dbReference type="EC" id="1.1.1.27" evidence="3 6"/>
<dbReference type="NCBIfam" id="TIGR01771">
    <property type="entry name" value="L-LDH-NAD"/>
    <property type="match status" value="1"/>
</dbReference>
<dbReference type="SUPFAM" id="SSF51735">
    <property type="entry name" value="NAD(P)-binding Rossmann-fold domains"/>
    <property type="match status" value="1"/>
</dbReference>
<dbReference type="Gene3D" id="3.40.50.720">
    <property type="entry name" value="NAD(P)-binding Rossmann-like Domain"/>
    <property type="match status" value="1"/>
</dbReference>
<dbReference type="InterPro" id="IPR001236">
    <property type="entry name" value="Lactate/malate_DH_N"/>
</dbReference>
<feature type="domain" description="Lactate/malate dehydrogenase C-terminal" evidence="8">
    <location>
        <begin position="213"/>
        <end position="377"/>
    </location>
</feature>
<dbReference type="PROSITE" id="PS00064">
    <property type="entry name" value="L_LDH"/>
    <property type="match status" value="1"/>
</dbReference>
<comment type="catalytic activity">
    <reaction evidence="6">
        <text>(S)-lactate + NAD(+) = pyruvate + NADH + H(+)</text>
        <dbReference type="Rhea" id="RHEA:23444"/>
        <dbReference type="ChEBI" id="CHEBI:15361"/>
        <dbReference type="ChEBI" id="CHEBI:15378"/>
        <dbReference type="ChEBI" id="CHEBI:16651"/>
        <dbReference type="ChEBI" id="CHEBI:57540"/>
        <dbReference type="ChEBI" id="CHEBI:57945"/>
        <dbReference type="EC" id="1.1.1.27"/>
    </reaction>
</comment>
<dbReference type="InterPro" id="IPR015955">
    <property type="entry name" value="Lactate_DH/Glyco_Ohase_4_C"/>
</dbReference>
<evidence type="ECO:0000256" key="3">
    <source>
        <dbReference type="ARBA" id="ARBA00012967"/>
    </source>
</evidence>
<feature type="domain" description="Lactate/malate dehydrogenase N-terminal" evidence="7">
    <location>
        <begin position="71"/>
        <end position="209"/>
    </location>
</feature>
<sequence>MSWTVGILRASQRAGTVRANFLCPGTALRPRPLAAITLGGAWAVAPTSKMATVKCELIKNFTSEESVRNSKISIVGTGSVGMACAISILLKGLSDELALVDVDEGRLKGETMDLQHGSPFVKMPNIVSSRDYLVTANSNLVIITAGARQEKGETRLNLVQRNVAIFKLMMSNIIQYSPCCKLIVVSNPVDILTYVAWKLSAFPQNRVIGSGCNLDTARFRFLIGQRLGIHSESCHGWILGEHGDSSVPVWSGVNIAGVPLKELNLDIGTDKDPEQWKNVHRDVVASAYEIIKMKGYTSWAIGLSVADLTESILKNLRRVHPVSTRIKGLYGINEEVFLSVPCILGESGITDLIKVKLAPEEEARLQKSAKTLWDIQKELKF</sequence>
<evidence type="ECO:0000256" key="6">
    <source>
        <dbReference type="RuleBase" id="RU000496"/>
    </source>
</evidence>
<gene>
    <name evidence="10" type="primary">LDHAL6B</name>
</gene>
<evidence type="ECO:0000313" key="10">
    <source>
        <dbReference type="RefSeq" id="XP_070317725.1"/>
    </source>
</evidence>
<accession>A0ABM4HQ86</accession>
<dbReference type="InterPro" id="IPR018177">
    <property type="entry name" value="L-lactate_DH_AS"/>
</dbReference>
<evidence type="ECO:0000256" key="4">
    <source>
        <dbReference type="ARBA" id="ARBA00023002"/>
    </source>
</evidence>
<evidence type="ECO:0000256" key="2">
    <source>
        <dbReference type="ARBA" id="ARBA00006054"/>
    </source>
</evidence>
<dbReference type="InterPro" id="IPR022383">
    <property type="entry name" value="Lactate/malate_DH_C"/>
</dbReference>
<evidence type="ECO:0000313" key="9">
    <source>
        <dbReference type="Proteomes" id="UP001652640"/>
    </source>
</evidence>
<evidence type="ECO:0000256" key="5">
    <source>
        <dbReference type="ARBA" id="ARBA00023027"/>
    </source>
</evidence>
<dbReference type="InterPro" id="IPR036291">
    <property type="entry name" value="NAD(P)-bd_dom_sf"/>
</dbReference>
<evidence type="ECO:0000259" key="8">
    <source>
        <dbReference type="Pfam" id="PF02866"/>
    </source>
</evidence>
<dbReference type="PANTHER" id="PTHR43128:SF8">
    <property type="entry name" value="L-LACTATE DEHYDROGENASE A-LIKE 6B"/>
    <property type="match status" value="1"/>
</dbReference>
<dbReference type="PRINTS" id="PR00086">
    <property type="entry name" value="LLDHDRGNASE"/>
</dbReference>
<evidence type="ECO:0000259" key="7">
    <source>
        <dbReference type="Pfam" id="PF00056"/>
    </source>
</evidence>
<dbReference type="Proteomes" id="UP001652640">
    <property type="component" value="Chromosome 34"/>
</dbReference>
<protein>
    <recommendedName>
        <fullName evidence="3 6">L-lactate dehydrogenase</fullName>
        <ecNumber evidence="3 6">1.1.1.27</ecNumber>
    </recommendedName>
</protein>